<dbReference type="InterPro" id="IPR041685">
    <property type="entry name" value="AAA_GajA/Old/RecF-like"/>
</dbReference>
<reference evidence="2" key="1">
    <citation type="submission" date="2021-11" db="EMBL/GenBank/DDBJ databases">
        <title>Description of novel Flavobacterium species.</title>
        <authorList>
            <person name="Saticioglu I.B."/>
            <person name="Ay H."/>
            <person name="Altun S."/>
            <person name="Duman M."/>
        </authorList>
    </citation>
    <scope>NUCLEOTIDE SEQUENCE</scope>
    <source>
        <strain evidence="2">F-126</strain>
    </source>
</reference>
<organism evidence="2 3">
    <name type="scientific">Flavobacterium lipolyticum</name>
    <dbReference type="NCBI Taxonomy" id="2893754"/>
    <lineage>
        <taxon>Bacteria</taxon>
        <taxon>Pseudomonadati</taxon>
        <taxon>Bacteroidota</taxon>
        <taxon>Flavobacteriia</taxon>
        <taxon>Flavobacteriales</taxon>
        <taxon>Flavobacteriaceae</taxon>
        <taxon>Flavobacterium</taxon>
    </lineage>
</organism>
<sequence length="567" mass="66102">MKICFVWVKEFRNFNNLGLNLANDIKFKYQAEDNVILHERVEALPKNFFGKDITDVTGIIGKNGTGKSNALELICKCLKGSKTSLKTEFIIILKVDGGYTCYYNLYNNEIPEVGFKMKFEKYEGAINPLKVVFFSNVYDDRRNNFDKEIVDISVNNRSRSFGIAKTYDFGKQVKFINSKIFRTLNIEIPTNVQITNKVWSNKLASISDKWNRKTNFSGLRRFFKDRTRDLKESSKFVILLKYGFFLEIYPKLSRETIIRFDSDGEFSKELGSIFSDDKLYGFSTDEVSDILLNFIEKQVERYGYGENFVPTEHSSKELYNRLDLIRKQIYFIRELKYQISELELSYSAEGIRGRNTENFIFNYKSDFTNSFVNQFISLFEDCSFLDINWLGISSGHKAYLNLFSSIHNELRLTRTPNLLLCIDEGDLYLHPRWQIEFFDKLLSVLPTIYSGSIQLILTSHSPFLLSDLPKQNITILNNEKSESSSFDGINLAINTFGGNLYDLYSEPFFLGNRRTSDFAYDKIKYLIEKVELDKYTIEEKKELVKLTNILGDDIIKYRINSLLNRND</sequence>
<dbReference type="InterPro" id="IPR027417">
    <property type="entry name" value="P-loop_NTPase"/>
</dbReference>
<dbReference type="RefSeq" id="WP_229998409.1">
    <property type="nucleotide sequence ID" value="NZ_JAJJMN010000001.1"/>
</dbReference>
<keyword evidence="3" id="KW-1185">Reference proteome</keyword>
<evidence type="ECO:0000313" key="2">
    <source>
        <dbReference type="EMBL" id="MCC9016414.1"/>
    </source>
</evidence>
<dbReference type="SUPFAM" id="SSF52540">
    <property type="entry name" value="P-loop containing nucleoside triphosphate hydrolases"/>
    <property type="match status" value="1"/>
</dbReference>
<dbReference type="PANTHER" id="PTHR32182">
    <property type="entry name" value="DNA REPLICATION AND REPAIR PROTEIN RECF"/>
    <property type="match status" value="1"/>
</dbReference>
<gene>
    <name evidence="2" type="ORF">LNQ34_01330</name>
</gene>
<feature type="domain" description="Endonuclease GajA/Old nuclease/RecF-like AAA" evidence="1">
    <location>
        <begin position="1"/>
        <end position="464"/>
    </location>
</feature>
<evidence type="ECO:0000313" key="3">
    <source>
        <dbReference type="Proteomes" id="UP001430700"/>
    </source>
</evidence>
<accession>A0ABS8LVI4</accession>
<name>A0ABS8LVI4_9FLAO</name>
<dbReference type="Pfam" id="PF13175">
    <property type="entry name" value="AAA_15"/>
    <property type="match status" value="1"/>
</dbReference>
<comment type="caution">
    <text evidence="2">The sequence shown here is derived from an EMBL/GenBank/DDBJ whole genome shotgun (WGS) entry which is preliminary data.</text>
</comment>
<dbReference type="GO" id="GO:0005524">
    <property type="term" value="F:ATP binding"/>
    <property type="evidence" value="ECO:0007669"/>
    <property type="project" value="UniProtKB-KW"/>
</dbReference>
<keyword evidence="2" id="KW-0067">ATP-binding</keyword>
<dbReference type="PANTHER" id="PTHR32182:SF22">
    <property type="entry name" value="ATP-DEPENDENT ENDONUCLEASE, OLD FAMILY-RELATED"/>
    <property type="match status" value="1"/>
</dbReference>
<protein>
    <submittedName>
        <fullName evidence="2">ATP-binding protein</fullName>
    </submittedName>
</protein>
<evidence type="ECO:0000259" key="1">
    <source>
        <dbReference type="Pfam" id="PF13175"/>
    </source>
</evidence>
<proteinExistence type="predicted"/>
<dbReference type="EMBL" id="JAJJMN010000001">
    <property type="protein sequence ID" value="MCC9016414.1"/>
    <property type="molecule type" value="Genomic_DNA"/>
</dbReference>
<dbReference type="Proteomes" id="UP001430700">
    <property type="component" value="Unassembled WGS sequence"/>
</dbReference>
<dbReference type="Gene3D" id="3.40.50.300">
    <property type="entry name" value="P-loop containing nucleotide triphosphate hydrolases"/>
    <property type="match status" value="1"/>
</dbReference>
<keyword evidence="2" id="KW-0547">Nucleotide-binding</keyword>